<gene>
    <name evidence="2" type="ORF">B0H17DRAFT_1080174</name>
</gene>
<evidence type="ECO:0000313" key="2">
    <source>
        <dbReference type="EMBL" id="KAJ7676337.1"/>
    </source>
</evidence>
<sequence length="132" mass="13208">MFVNLAVLHLIAALAESAVAAPHGMDLTGRQSEAADSKTSAIKAKIAEAKAAIEAGNGSAVLSSLEAAVATHTVDPAVLASIKYVAVTHTFNPSASAALASIKAAAATHTFSPEVSVFLASLKAKFPEPTAA</sequence>
<evidence type="ECO:0000256" key="1">
    <source>
        <dbReference type="SAM" id="SignalP"/>
    </source>
</evidence>
<proteinExistence type="predicted"/>
<keyword evidence="1" id="KW-0732">Signal</keyword>
<accession>A0AAD7D2Z0</accession>
<organism evidence="2 3">
    <name type="scientific">Mycena rosella</name>
    <name type="common">Pink bonnet</name>
    <name type="synonym">Agaricus rosellus</name>
    <dbReference type="NCBI Taxonomy" id="1033263"/>
    <lineage>
        <taxon>Eukaryota</taxon>
        <taxon>Fungi</taxon>
        <taxon>Dikarya</taxon>
        <taxon>Basidiomycota</taxon>
        <taxon>Agaricomycotina</taxon>
        <taxon>Agaricomycetes</taxon>
        <taxon>Agaricomycetidae</taxon>
        <taxon>Agaricales</taxon>
        <taxon>Marasmiineae</taxon>
        <taxon>Mycenaceae</taxon>
        <taxon>Mycena</taxon>
    </lineage>
</organism>
<evidence type="ECO:0000313" key="3">
    <source>
        <dbReference type="Proteomes" id="UP001221757"/>
    </source>
</evidence>
<name>A0AAD7D2Z0_MYCRO</name>
<feature type="signal peptide" evidence="1">
    <location>
        <begin position="1"/>
        <end position="20"/>
    </location>
</feature>
<comment type="caution">
    <text evidence="2">The sequence shown here is derived from an EMBL/GenBank/DDBJ whole genome shotgun (WGS) entry which is preliminary data.</text>
</comment>
<feature type="chain" id="PRO_5041998065" evidence="1">
    <location>
        <begin position="21"/>
        <end position="132"/>
    </location>
</feature>
<reference evidence="2" key="1">
    <citation type="submission" date="2023-03" db="EMBL/GenBank/DDBJ databases">
        <title>Massive genome expansion in bonnet fungi (Mycena s.s.) driven by repeated elements and novel gene families across ecological guilds.</title>
        <authorList>
            <consortium name="Lawrence Berkeley National Laboratory"/>
            <person name="Harder C.B."/>
            <person name="Miyauchi S."/>
            <person name="Viragh M."/>
            <person name="Kuo A."/>
            <person name="Thoen E."/>
            <person name="Andreopoulos B."/>
            <person name="Lu D."/>
            <person name="Skrede I."/>
            <person name="Drula E."/>
            <person name="Henrissat B."/>
            <person name="Morin E."/>
            <person name="Kohler A."/>
            <person name="Barry K."/>
            <person name="LaButti K."/>
            <person name="Morin E."/>
            <person name="Salamov A."/>
            <person name="Lipzen A."/>
            <person name="Mereny Z."/>
            <person name="Hegedus B."/>
            <person name="Baldrian P."/>
            <person name="Stursova M."/>
            <person name="Weitz H."/>
            <person name="Taylor A."/>
            <person name="Grigoriev I.V."/>
            <person name="Nagy L.G."/>
            <person name="Martin F."/>
            <person name="Kauserud H."/>
        </authorList>
    </citation>
    <scope>NUCLEOTIDE SEQUENCE</scope>
    <source>
        <strain evidence="2">CBHHK067</strain>
    </source>
</reference>
<dbReference type="Proteomes" id="UP001221757">
    <property type="component" value="Unassembled WGS sequence"/>
</dbReference>
<feature type="non-terminal residue" evidence="2">
    <location>
        <position position="132"/>
    </location>
</feature>
<protein>
    <submittedName>
        <fullName evidence="2">Uncharacterized protein</fullName>
    </submittedName>
</protein>
<keyword evidence="3" id="KW-1185">Reference proteome</keyword>
<dbReference type="EMBL" id="JARKIE010000143">
    <property type="protein sequence ID" value="KAJ7676337.1"/>
    <property type="molecule type" value="Genomic_DNA"/>
</dbReference>
<dbReference type="AlphaFoldDB" id="A0AAD7D2Z0"/>